<reference evidence="2" key="1">
    <citation type="submission" date="2022-11" db="EMBL/GenBank/DDBJ databases">
        <authorList>
            <person name="Coimbra C."/>
        </authorList>
    </citation>
    <scope>NUCLEOTIDE SEQUENCE</scope>
    <source>
        <strain evidence="2">Jales19</strain>
    </source>
</reference>
<keyword evidence="3" id="KW-1185">Reference proteome</keyword>
<organism evidence="2 3">
    <name type="scientific">Mesorhizobium qingshengii</name>
    <dbReference type="NCBI Taxonomy" id="1165689"/>
    <lineage>
        <taxon>Bacteria</taxon>
        <taxon>Pseudomonadati</taxon>
        <taxon>Pseudomonadota</taxon>
        <taxon>Alphaproteobacteria</taxon>
        <taxon>Hyphomicrobiales</taxon>
        <taxon>Phyllobacteriaceae</taxon>
        <taxon>Mesorhizobium</taxon>
    </lineage>
</organism>
<evidence type="ECO:0000256" key="1">
    <source>
        <dbReference type="SAM" id="MobiDB-lite"/>
    </source>
</evidence>
<dbReference type="Proteomes" id="UP001152178">
    <property type="component" value="Unassembled WGS sequence"/>
</dbReference>
<feature type="compositionally biased region" description="Low complexity" evidence="1">
    <location>
        <begin position="1"/>
        <end position="14"/>
    </location>
</feature>
<comment type="caution">
    <text evidence="2">The sequence shown here is derived from an EMBL/GenBank/DDBJ whole genome shotgun (WGS) entry which is preliminary data.</text>
</comment>
<evidence type="ECO:0000313" key="2">
    <source>
        <dbReference type="EMBL" id="MCZ8544321.1"/>
    </source>
</evidence>
<dbReference type="RefSeq" id="WP_269904884.1">
    <property type="nucleotide sequence ID" value="NZ_JAPFQA010000003.1"/>
</dbReference>
<dbReference type="EMBL" id="JAPFQA010000003">
    <property type="protein sequence ID" value="MCZ8544321.1"/>
    <property type="molecule type" value="Genomic_DNA"/>
</dbReference>
<name>A0ABT4QS30_9HYPH</name>
<dbReference type="InterPro" id="IPR007375">
    <property type="entry name" value="SoxG"/>
</dbReference>
<accession>A0ABT4QS30</accession>
<dbReference type="InterPro" id="IPR006280">
    <property type="entry name" value="SoxG_het"/>
</dbReference>
<dbReference type="Gene3D" id="3.30.1360.120">
    <property type="entry name" value="Probable tRNA modification gtpase trme, domain 1"/>
    <property type="match status" value="1"/>
</dbReference>
<dbReference type="Pfam" id="PF04268">
    <property type="entry name" value="SoxG"/>
    <property type="match status" value="1"/>
</dbReference>
<feature type="region of interest" description="Disordered" evidence="1">
    <location>
        <begin position="1"/>
        <end position="28"/>
    </location>
</feature>
<dbReference type="SUPFAM" id="SSF103025">
    <property type="entry name" value="Folate-binding domain"/>
    <property type="match status" value="1"/>
</dbReference>
<sequence length="194" mass="19849">MAKAAAKKATTAATPSVGRRPALAGRTTSAPAVKVEVLPPAERISLRAPEASVAALSKALGVTLPKKPKTSASKAGRTALWLGPDEWLVIDEAGNDPLADCAGVSALHSAVGISHRNVAIAVTGAGAAATINAGCPQDLSLDAFPVGACSRTILGKTEIVLLRNAADAFRVECWRSFSDYVFTFLSEGSRDAAV</sequence>
<dbReference type="NCBIfam" id="TIGR01375">
    <property type="entry name" value="soxG"/>
    <property type="match status" value="1"/>
</dbReference>
<dbReference type="Gene3D" id="3.30.70.1520">
    <property type="entry name" value="Heterotetrameric sarcosine oxidase"/>
    <property type="match status" value="1"/>
</dbReference>
<proteinExistence type="predicted"/>
<protein>
    <submittedName>
        <fullName evidence="2">Sarcosine oxidase subunit gamma</fullName>
    </submittedName>
</protein>
<evidence type="ECO:0000313" key="3">
    <source>
        <dbReference type="Proteomes" id="UP001152178"/>
    </source>
</evidence>
<dbReference type="InterPro" id="IPR027266">
    <property type="entry name" value="TrmE/GcvT-like"/>
</dbReference>
<gene>
    <name evidence="2" type="ORF">OOJ09_09035</name>
</gene>